<organism evidence="2 3">
    <name type="scientific">Atopobium minutum</name>
    <dbReference type="NCBI Taxonomy" id="1381"/>
    <lineage>
        <taxon>Bacteria</taxon>
        <taxon>Bacillati</taxon>
        <taxon>Actinomycetota</taxon>
        <taxon>Coriobacteriia</taxon>
        <taxon>Coriobacteriales</taxon>
        <taxon>Atopobiaceae</taxon>
        <taxon>Atopobium</taxon>
    </lineage>
</organism>
<gene>
    <name evidence="2" type="ORF">SAMN04489746_1085</name>
</gene>
<evidence type="ECO:0000313" key="3">
    <source>
        <dbReference type="Proteomes" id="UP000183687"/>
    </source>
</evidence>
<evidence type="ECO:0000256" key="1">
    <source>
        <dbReference type="SAM" id="Phobius"/>
    </source>
</evidence>
<proteinExistence type="predicted"/>
<keyword evidence="1" id="KW-0472">Membrane</keyword>
<comment type="caution">
    <text evidence="2">The sequence shown here is derived from an EMBL/GenBank/DDBJ whole genome shotgun (WGS) entry which is preliminary data.</text>
</comment>
<accession>A0AB38A735</accession>
<feature type="transmembrane region" description="Helical" evidence="1">
    <location>
        <begin position="65"/>
        <end position="87"/>
    </location>
</feature>
<feature type="transmembrane region" description="Helical" evidence="1">
    <location>
        <begin position="12"/>
        <end position="33"/>
    </location>
</feature>
<dbReference type="Proteomes" id="UP000183687">
    <property type="component" value="Unassembled WGS sequence"/>
</dbReference>
<evidence type="ECO:0000313" key="2">
    <source>
        <dbReference type="EMBL" id="SEB80061.1"/>
    </source>
</evidence>
<reference evidence="2 3" key="1">
    <citation type="submission" date="2016-10" db="EMBL/GenBank/DDBJ databases">
        <authorList>
            <person name="Varghese N."/>
            <person name="Submissions S."/>
        </authorList>
    </citation>
    <scope>NUCLEOTIDE SEQUENCE [LARGE SCALE GENOMIC DNA]</scope>
    <source>
        <strain evidence="2 3">DSM 20586</strain>
    </source>
</reference>
<keyword evidence="1" id="KW-0812">Transmembrane</keyword>
<sequence length="91" mass="10233">MMKTHLPETYQKAVNIFFSAIVILQMVLCLPFIRQMIPFPAYIYVPLFLFPIGIGALGKIYKQRWIVVIAILGLVCVSYITVILSGIQVSG</sequence>
<protein>
    <submittedName>
        <fullName evidence="2">Uncharacterized protein</fullName>
    </submittedName>
</protein>
<dbReference type="EMBL" id="FNSH01000001">
    <property type="protein sequence ID" value="SEB80061.1"/>
    <property type="molecule type" value="Genomic_DNA"/>
</dbReference>
<keyword evidence="1" id="KW-1133">Transmembrane helix</keyword>
<dbReference type="AlphaFoldDB" id="A0AB38A735"/>
<name>A0AB38A735_9ACTN</name>
<feature type="transmembrane region" description="Helical" evidence="1">
    <location>
        <begin position="39"/>
        <end position="58"/>
    </location>
</feature>